<dbReference type="GO" id="GO:0005777">
    <property type="term" value="C:peroxisome"/>
    <property type="evidence" value="ECO:0007669"/>
    <property type="project" value="TreeGrafter"/>
</dbReference>
<accession>A0A921ZNC7</accession>
<evidence type="ECO:0000259" key="3">
    <source>
        <dbReference type="Pfam" id="PF07993"/>
    </source>
</evidence>
<dbReference type="GO" id="GO:0102965">
    <property type="term" value="F:alcohol-forming long-chain fatty acyl-CoA reductase activity"/>
    <property type="evidence" value="ECO:0007669"/>
    <property type="project" value="UniProtKB-EC"/>
</dbReference>
<dbReference type="Pfam" id="PF07993">
    <property type="entry name" value="NAD_binding_4"/>
    <property type="match status" value="1"/>
</dbReference>
<evidence type="ECO:0000313" key="5">
    <source>
        <dbReference type="Proteomes" id="UP000791440"/>
    </source>
</evidence>
<feature type="domain" description="Thioester reductase (TE)" evidence="3">
    <location>
        <begin position="40"/>
        <end position="259"/>
    </location>
</feature>
<comment type="function">
    <text evidence="1">Catalyzes the reduction of fatty acyl-CoA to fatty alcohols.</text>
</comment>
<dbReference type="GO" id="GO:0080019">
    <property type="term" value="F:alcohol-forming very long-chain fatty acyl-CoA reductase activity"/>
    <property type="evidence" value="ECO:0007669"/>
    <property type="project" value="InterPro"/>
</dbReference>
<keyword evidence="2" id="KW-0175">Coiled coil</keyword>
<dbReference type="InterPro" id="IPR013120">
    <property type="entry name" value="FAR_NAD-bd"/>
</dbReference>
<gene>
    <name evidence="4" type="ORF">O3G_MSEX011916</name>
</gene>
<keyword evidence="1" id="KW-0560">Oxidoreductase</keyword>
<dbReference type="PANTHER" id="PTHR11011">
    <property type="entry name" value="MALE STERILITY PROTEIN 2-RELATED"/>
    <property type="match status" value="1"/>
</dbReference>
<reference evidence="4" key="1">
    <citation type="journal article" date="2016" name="Insect Biochem. Mol. Biol.">
        <title>Multifaceted biological insights from a draft genome sequence of the tobacco hornworm moth, Manduca sexta.</title>
        <authorList>
            <person name="Kanost M.R."/>
            <person name="Arrese E.L."/>
            <person name="Cao X."/>
            <person name="Chen Y.R."/>
            <person name="Chellapilla S."/>
            <person name="Goldsmith M.R."/>
            <person name="Grosse-Wilde E."/>
            <person name="Heckel D.G."/>
            <person name="Herndon N."/>
            <person name="Jiang H."/>
            <person name="Papanicolaou A."/>
            <person name="Qu J."/>
            <person name="Soulages J.L."/>
            <person name="Vogel H."/>
            <person name="Walters J."/>
            <person name="Waterhouse R.M."/>
            <person name="Ahn S.J."/>
            <person name="Almeida F.C."/>
            <person name="An C."/>
            <person name="Aqrawi P."/>
            <person name="Bretschneider A."/>
            <person name="Bryant W.B."/>
            <person name="Bucks S."/>
            <person name="Chao H."/>
            <person name="Chevignon G."/>
            <person name="Christen J.M."/>
            <person name="Clarke D.F."/>
            <person name="Dittmer N.T."/>
            <person name="Ferguson L.C.F."/>
            <person name="Garavelou S."/>
            <person name="Gordon K.H.J."/>
            <person name="Gunaratna R.T."/>
            <person name="Han Y."/>
            <person name="Hauser F."/>
            <person name="He Y."/>
            <person name="Heidel-Fischer H."/>
            <person name="Hirsh A."/>
            <person name="Hu Y."/>
            <person name="Jiang H."/>
            <person name="Kalra D."/>
            <person name="Klinner C."/>
            <person name="Konig C."/>
            <person name="Kovar C."/>
            <person name="Kroll A.R."/>
            <person name="Kuwar S.S."/>
            <person name="Lee S.L."/>
            <person name="Lehman R."/>
            <person name="Li K."/>
            <person name="Li Z."/>
            <person name="Liang H."/>
            <person name="Lovelace S."/>
            <person name="Lu Z."/>
            <person name="Mansfield J.H."/>
            <person name="McCulloch K.J."/>
            <person name="Mathew T."/>
            <person name="Morton B."/>
            <person name="Muzny D.M."/>
            <person name="Neunemann D."/>
            <person name="Ongeri F."/>
            <person name="Pauchet Y."/>
            <person name="Pu L.L."/>
            <person name="Pyrousis I."/>
            <person name="Rao X.J."/>
            <person name="Redding A."/>
            <person name="Roesel C."/>
            <person name="Sanchez-Gracia A."/>
            <person name="Schaack S."/>
            <person name="Shukla A."/>
            <person name="Tetreau G."/>
            <person name="Wang Y."/>
            <person name="Xiong G.H."/>
            <person name="Traut W."/>
            <person name="Walsh T.K."/>
            <person name="Worley K.C."/>
            <person name="Wu D."/>
            <person name="Wu W."/>
            <person name="Wu Y.Q."/>
            <person name="Zhang X."/>
            <person name="Zou Z."/>
            <person name="Zucker H."/>
            <person name="Briscoe A.D."/>
            <person name="Burmester T."/>
            <person name="Clem R.J."/>
            <person name="Feyereisen R."/>
            <person name="Grimmelikhuijzen C.J.P."/>
            <person name="Hamodrakas S.J."/>
            <person name="Hansson B.S."/>
            <person name="Huguet E."/>
            <person name="Jermiin L.S."/>
            <person name="Lan Q."/>
            <person name="Lehman H.K."/>
            <person name="Lorenzen M."/>
            <person name="Merzendorfer H."/>
            <person name="Michalopoulos I."/>
            <person name="Morton D.B."/>
            <person name="Muthukrishnan S."/>
            <person name="Oakeshott J.G."/>
            <person name="Palmer W."/>
            <person name="Park Y."/>
            <person name="Passarelli A.L."/>
            <person name="Rozas J."/>
            <person name="Schwartz L.M."/>
            <person name="Smith W."/>
            <person name="Southgate A."/>
            <person name="Vilcinskas A."/>
            <person name="Vogt R."/>
            <person name="Wang P."/>
            <person name="Werren J."/>
            <person name="Yu X.Q."/>
            <person name="Zhou J.J."/>
            <person name="Brown S.J."/>
            <person name="Scherer S.E."/>
            <person name="Richards S."/>
            <person name="Blissard G.W."/>
        </authorList>
    </citation>
    <scope>NUCLEOTIDE SEQUENCE</scope>
</reference>
<feature type="coiled-coil region" evidence="2">
    <location>
        <begin position="1"/>
        <end position="28"/>
    </location>
</feature>
<sequence length="266" mass="29713">MDVVARSLKEAECRLKDINDAISKGDSEIQKFYQDSVIFITGVSGFMGKLLVEKLLRACNVRKIYILIRPKEGKTIRDRLNDIKKDPGFDYLRETQPNFGDKIVSVEGDISEIRLGISDSDWGTLTEEVDTIFHLAATTNVDIPLPAATLINIRGTREILHLAKQCSKLRVFEYVSTAYCQATTDKIGVQLDEKFQPCPIPPATLIELVENVDKTRLGAIVSGLTKSWPNTYTFTKAVAEELVRSMADEIPICIVRPPIGTYAFTL</sequence>
<evidence type="ECO:0000313" key="4">
    <source>
        <dbReference type="EMBL" id="KAG6460344.1"/>
    </source>
</evidence>
<organism evidence="4 5">
    <name type="scientific">Manduca sexta</name>
    <name type="common">Tobacco hawkmoth</name>
    <name type="synonym">Tobacco hornworm</name>
    <dbReference type="NCBI Taxonomy" id="7130"/>
    <lineage>
        <taxon>Eukaryota</taxon>
        <taxon>Metazoa</taxon>
        <taxon>Ecdysozoa</taxon>
        <taxon>Arthropoda</taxon>
        <taxon>Hexapoda</taxon>
        <taxon>Insecta</taxon>
        <taxon>Pterygota</taxon>
        <taxon>Neoptera</taxon>
        <taxon>Endopterygota</taxon>
        <taxon>Lepidoptera</taxon>
        <taxon>Glossata</taxon>
        <taxon>Ditrysia</taxon>
        <taxon>Bombycoidea</taxon>
        <taxon>Sphingidae</taxon>
        <taxon>Sphinginae</taxon>
        <taxon>Sphingini</taxon>
        <taxon>Manduca</taxon>
    </lineage>
</organism>
<comment type="caution">
    <text evidence="4">The sequence shown here is derived from an EMBL/GenBank/DDBJ whole genome shotgun (WGS) entry which is preliminary data.</text>
</comment>
<keyword evidence="1" id="KW-0443">Lipid metabolism</keyword>
<keyword evidence="1" id="KW-0521">NADP</keyword>
<keyword evidence="5" id="KW-1185">Reference proteome</keyword>
<proteinExistence type="inferred from homology"/>
<dbReference type="GO" id="GO:0035336">
    <property type="term" value="P:long-chain fatty-acyl-CoA metabolic process"/>
    <property type="evidence" value="ECO:0007669"/>
    <property type="project" value="TreeGrafter"/>
</dbReference>
<reference evidence="4" key="2">
    <citation type="submission" date="2020-12" db="EMBL/GenBank/DDBJ databases">
        <authorList>
            <person name="Kanost M."/>
        </authorList>
    </citation>
    <scope>NUCLEOTIDE SEQUENCE</scope>
</reference>
<dbReference type="Proteomes" id="UP000791440">
    <property type="component" value="Unassembled WGS sequence"/>
</dbReference>
<dbReference type="AlphaFoldDB" id="A0A921ZNC7"/>
<comment type="catalytic activity">
    <reaction evidence="1">
        <text>a long-chain fatty acyl-CoA + 2 NADPH + 2 H(+) = a long-chain primary fatty alcohol + 2 NADP(+) + CoA</text>
        <dbReference type="Rhea" id="RHEA:52716"/>
        <dbReference type="ChEBI" id="CHEBI:15378"/>
        <dbReference type="ChEBI" id="CHEBI:57287"/>
        <dbReference type="ChEBI" id="CHEBI:57783"/>
        <dbReference type="ChEBI" id="CHEBI:58349"/>
        <dbReference type="ChEBI" id="CHEBI:77396"/>
        <dbReference type="ChEBI" id="CHEBI:83139"/>
        <dbReference type="EC" id="1.2.1.84"/>
    </reaction>
</comment>
<dbReference type="InterPro" id="IPR026055">
    <property type="entry name" value="FAR"/>
</dbReference>
<evidence type="ECO:0000256" key="2">
    <source>
        <dbReference type="SAM" id="Coils"/>
    </source>
</evidence>
<protein>
    <recommendedName>
        <fullName evidence="1">Fatty acyl-CoA reductase</fullName>
        <ecNumber evidence="1">1.2.1.84</ecNumber>
    </recommendedName>
</protein>
<comment type="similarity">
    <text evidence="1">Belongs to the fatty acyl-CoA reductase family.</text>
</comment>
<dbReference type="EC" id="1.2.1.84" evidence="1"/>
<dbReference type="PANTHER" id="PTHR11011:SF116">
    <property type="entry name" value="FATTY ACYL-COA REDUCTASE CG5065-RELATED"/>
    <property type="match status" value="1"/>
</dbReference>
<dbReference type="EMBL" id="JH668666">
    <property type="protein sequence ID" value="KAG6460344.1"/>
    <property type="molecule type" value="Genomic_DNA"/>
</dbReference>
<evidence type="ECO:0000256" key="1">
    <source>
        <dbReference type="RuleBase" id="RU363097"/>
    </source>
</evidence>
<keyword evidence="1" id="KW-0444">Lipid biosynthesis</keyword>
<name>A0A921ZNC7_MANSE</name>